<dbReference type="InterPro" id="IPR007407">
    <property type="entry name" value="DUF459"/>
</dbReference>
<evidence type="ECO:0000313" key="3">
    <source>
        <dbReference type="Proteomes" id="UP001589755"/>
    </source>
</evidence>
<dbReference type="RefSeq" id="WP_378074555.1">
    <property type="nucleotide sequence ID" value="NZ_JBHLXD010000004.1"/>
</dbReference>
<feature type="non-terminal residue" evidence="2">
    <location>
        <position position="1"/>
    </location>
</feature>
<comment type="caution">
    <text evidence="2">The sequence shown here is derived from an EMBL/GenBank/DDBJ whole genome shotgun (WGS) entry which is preliminary data.</text>
</comment>
<accession>A0ABV6D428</accession>
<keyword evidence="3" id="KW-1185">Reference proteome</keyword>
<feature type="compositionally biased region" description="Basic and acidic residues" evidence="1">
    <location>
        <begin position="284"/>
        <end position="300"/>
    </location>
</feature>
<evidence type="ECO:0000313" key="2">
    <source>
        <dbReference type="EMBL" id="MFC0207383.1"/>
    </source>
</evidence>
<protein>
    <submittedName>
        <fullName evidence="2">DUF459 domain-containing protein</fullName>
    </submittedName>
</protein>
<gene>
    <name evidence="2" type="ORF">ACFFJ2_03100</name>
</gene>
<sequence>RRAPPAAAAPAPPPAPTVEKLDNARVVLVVGDFLAAGLAEGLMAAYADAPGVRIVDRTNGSSGFVRDDFYHWNAAIGPILEEVEPDVVVVMIGSNDRQPLVVAGRRESPQSGPWVEEYTRRVNAFAETIGEEGLPLVWTGLPPFKSSSMSSDMLAFNDIHSRAAEAVGGTFVDIWEGFVDENGAFVFTGPDMNGQPVRLRGSDGINLTRPAKRKIAFYVEKPLAKLLGAAVEPGIERLDPDSLTAPGLAPQEPADRSRTHPVSLAGPELDGGAALLGALPPGESAERPQPEAPKPGRADDFLLQDDVGPR</sequence>
<name>A0ABV6D428_9HYPH</name>
<dbReference type="Gene3D" id="3.40.50.1110">
    <property type="entry name" value="SGNH hydrolase"/>
    <property type="match status" value="1"/>
</dbReference>
<dbReference type="EMBL" id="JBHLXD010000004">
    <property type="protein sequence ID" value="MFC0207383.1"/>
    <property type="molecule type" value="Genomic_DNA"/>
</dbReference>
<dbReference type="InterPro" id="IPR036514">
    <property type="entry name" value="SGNH_hydro_sf"/>
</dbReference>
<dbReference type="Pfam" id="PF04311">
    <property type="entry name" value="DUF459"/>
    <property type="match status" value="1"/>
</dbReference>
<dbReference type="Proteomes" id="UP001589755">
    <property type="component" value="Unassembled WGS sequence"/>
</dbReference>
<evidence type="ECO:0000256" key="1">
    <source>
        <dbReference type="SAM" id="MobiDB-lite"/>
    </source>
</evidence>
<dbReference type="CDD" id="cd01829">
    <property type="entry name" value="SGNH_hydrolase_peri2"/>
    <property type="match status" value="1"/>
</dbReference>
<reference evidence="2 3" key="1">
    <citation type="submission" date="2024-09" db="EMBL/GenBank/DDBJ databases">
        <authorList>
            <person name="Sun Q."/>
            <person name="Mori K."/>
        </authorList>
    </citation>
    <scope>NUCLEOTIDE SEQUENCE [LARGE SCALE GENOMIC DNA]</scope>
    <source>
        <strain evidence="2 3">CCM 8543</strain>
    </source>
</reference>
<feature type="region of interest" description="Disordered" evidence="1">
    <location>
        <begin position="241"/>
        <end position="310"/>
    </location>
</feature>
<dbReference type="SUPFAM" id="SSF52266">
    <property type="entry name" value="SGNH hydrolase"/>
    <property type="match status" value="1"/>
</dbReference>
<proteinExistence type="predicted"/>
<organism evidence="2 3">
    <name type="scientific">Chelativorans intermedius</name>
    <dbReference type="NCBI Taxonomy" id="515947"/>
    <lineage>
        <taxon>Bacteria</taxon>
        <taxon>Pseudomonadati</taxon>
        <taxon>Pseudomonadota</taxon>
        <taxon>Alphaproteobacteria</taxon>
        <taxon>Hyphomicrobiales</taxon>
        <taxon>Phyllobacteriaceae</taxon>
        <taxon>Chelativorans</taxon>
    </lineage>
</organism>
<feature type="compositionally biased region" description="Low complexity" evidence="1">
    <location>
        <begin position="264"/>
        <end position="283"/>
    </location>
</feature>